<evidence type="ECO:0000313" key="9">
    <source>
        <dbReference type="EMBL" id="KAK9750763.1"/>
    </source>
</evidence>
<feature type="chain" id="PRO_5043497712" evidence="8">
    <location>
        <begin position="26"/>
        <end position="232"/>
    </location>
</feature>
<dbReference type="PANTHER" id="PTHR11240">
    <property type="entry name" value="RIBONUCLEASE T2"/>
    <property type="match status" value="1"/>
</dbReference>
<evidence type="ECO:0000256" key="2">
    <source>
        <dbReference type="ARBA" id="ARBA00022722"/>
    </source>
</evidence>
<dbReference type="Gene3D" id="3.90.730.10">
    <property type="entry name" value="Ribonuclease T2-like"/>
    <property type="match status" value="1"/>
</dbReference>
<dbReference type="InterPro" id="IPR036430">
    <property type="entry name" value="RNase_T2-like_sf"/>
</dbReference>
<dbReference type="AlphaFoldDB" id="A0AAW1MNR6"/>
<proteinExistence type="inferred from homology"/>
<dbReference type="SUPFAM" id="SSF55895">
    <property type="entry name" value="Ribonuclease Rh-like"/>
    <property type="match status" value="1"/>
</dbReference>
<dbReference type="InterPro" id="IPR001568">
    <property type="entry name" value="RNase_T2-like"/>
</dbReference>
<evidence type="ECO:0000256" key="6">
    <source>
        <dbReference type="ARBA" id="ARBA00023239"/>
    </source>
</evidence>
<dbReference type="CDD" id="cd01061">
    <property type="entry name" value="RNase_T2_euk"/>
    <property type="match status" value="1"/>
</dbReference>
<keyword evidence="2" id="KW-0540">Nuclease</keyword>
<comment type="caution">
    <text evidence="9">The sequence shown here is derived from an EMBL/GenBank/DDBJ whole genome shotgun (WGS) entry which is preliminary data.</text>
</comment>
<keyword evidence="3" id="KW-0255">Endonuclease</keyword>
<dbReference type="GO" id="GO:0033897">
    <property type="term" value="F:ribonuclease T2 activity"/>
    <property type="evidence" value="ECO:0007669"/>
    <property type="project" value="InterPro"/>
</dbReference>
<keyword evidence="4" id="KW-0378">Hydrolase</keyword>
<dbReference type="PANTHER" id="PTHR11240:SF75">
    <property type="entry name" value="RIBONUCLEASE 3"/>
    <property type="match status" value="1"/>
</dbReference>
<evidence type="ECO:0000256" key="8">
    <source>
        <dbReference type="SAM" id="SignalP"/>
    </source>
</evidence>
<comment type="similarity">
    <text evidence="1 7">Belongs to the RNase T2 family.</text>
</comment>
<evidence type="ECO:0000256" key="3">
    <source>
        <dbReference type="ARBA" id="ARBA00022759"/>
    </source>
</evidence>
<keyword evidence="8" id="KW-0732">Signal</keyword>
<protein>
    <submittedName>
        <fullName evidence="9">Uncharacterized protein</fullName>
    </submittedName>
</protein>
<keyword evidence="6" id="KW-0456">Lyase</keyword>
<evidence type="ECO:0000256" key="7">
    <source>
        <dbReference type="RuleBase" id="RU004328"/>
    </source>
</evidence>
<dbReference type="GO" id="GO:0016787">
    <property type="term" value="F:hydrolase activity"/>
    <property type="evidence" value="ECO:0007669"/>
    <property type="project" value="UniProtKB-KW"/>
</dbReference>
<reference evidence="9" key="1">
    <citation type="submission" date="2024-03" db="EMBL/GenBank/DDBJ databases">
        <title>WGS assembly of Saponaria officinalis var. Norfolk2.</title>
        <authorList>
            <person name="Jenkins J."/>
            <person name="Shu S."/>
            <person name="Grimwood J."/>
            <person name="Barry K."/>
            <person name="Goodstein D."/>
            <person name="Schmutz J."/>
            <person name="Leebens-Mack J."/>
            <person name="Osbourn A."/>
        </authorList>
    </citation>
    <scope>NUCLEOTIDE SEQUENCE [LARGE SCALE GENOMIC DNA]</scope>
    <source>
        <strain evidence="9">JIC</strain>
    </source>
</reference>
<keyword evidence="5" id="KW-1015">Disulfide bond</keyword>
<gene>
    <name evidence="9" type="ORF">RND81_02G220000</name>
</gene>
<dbReference type="EMBL" id="JBDFQZ010000002">
    <property type="protein sequence ID" value="KAK9750763.1"/>
    <property type="molecule type" value="Genomic_DNA"/>
</dbReference>
<accession>A0AAW1MNR6</accession>
<feature type="signal peptide" evidence="8">
    <location>
        <begin position="1"/>
        <end position="25"/>
    </location>
</feature>
<sequence length="232" mass="26140">MTKKCVKSMFYMIILVLNLSFVALGGTEITHSNFQAFYFFQQWLGSYCNQKGTPCCYPPQGKTPPDFTVLGLWPFTADTFPTHCDGVSFDVGALKPIERDLNAAWPSFTCPQIGRKFWLHEWNKRGTCSKSILDKTAYLQASINLKNKVNLFQVLTKAGIRSDNKFYSLDSIKRAVTNAFGFEPWVSCNQNVQGNTQLWSITLCVDKSGSNLIKCPKIPQSNCPSSIQFPPY</sequence>
<name>A0AAW1MNR6_SAPOF</name>
<evidence type="ECO:0000256" key="1">
    <source>
        <dbReference type="ARBA" id="ARBA00007469"/>
    </source>
</evidence>
<dbReference type="GO" id="GO:0003723">
    <property type="term" value="F:RNA binding"/>
    <property type="evidence" value="ECO:0007669"/>
    <property type="project" value="InterPro"/>
</dbReference>
<evidence type="ECO:0000256" key="5">
    <source>
        <dbReference type="ARBA" id="ARBA00023157"/>
    </source>
</evidence>
<dbReference type="InterPro" id="IPR033697">
    <property type="entry name" value="Ribonuclease_T2_eukaryotic"/>
</dbReference>
<dbReference type="Proteomes" id="UP001443914">
    <property type="component" value="Unassembled WGS sequence"/>
</dbReference>
<dbReference type="GO" id="GO:0005576">
    <property type="term" value="C:extracellular region"/>
    <property type="evidence" value="ECO:0007669"/>
    <property type="project" value="TreeGrafter"/>
</dbReference>
<dbReference type="GO" id="GO:0006401">
    <property type="term" value="P:RNA catabolic process"/>
    <property type="evidence" value="ECO:0007669"/>
    <property type="project" value="TreeGrafter"/>
</dbReference>
<dbReference type="Pfam" id="PF00445">
    <property type="entry name" value="Ribonuclease_T2"/>
    <property type="match status" value="1"/>
</dbReference>
<organism evidence="9 10">
    <name type="scientific">Saponaria officinalis</name>
    <name type="common">Common soapwort</name>
    <name type="synonym">Lychnis saponaria</name>
    <dbReference type="NCBI Taxonomy" id="3572"/>
    <lineage>
        <taxon>Eukaryota</taxon>
        <taxon>Viridiplantae</taxon>
        <taxon>Streptophyta</taxon>
        <taxon>Embryophyta</taxon>
        <taxon>Tracheophyta</taxon>
        <taxon>Spermatophyta</taxon>
        <taxon>Magnoliopsida</taxon>
        <taxon>eudicotyledons</taxon>
        <taxon>Gunneridae</taxon>
        <taxon>Pentapetalae</taxon>
        <taxon>Caryophyllales</taxon>
        <taxon>Caryophyllaceae</taxon>
        <taxon>Caryophylleae</taxon>
        <taxon>Saponaria</taxon>
    </lineage>
</organism>
<evidence type="ECO:0000313" key="10">
    <source>
        <dbReference type="Proteomes" id="UP001443914"/>
    </source>
</evidence>
<evidence type="ECO:0000256" key="4">
    <source>
        <dbReference type="ARBA" id="ARBA00022801"/>
    </source>
</evidence>
<keyword evidence="10" id="KW-1185">Reference proteome</keyword>